<dbReference type="Proteomes" id="UP001189429">
    <property type="component" value="Unassembled WGS sequence"/>
</dbReference>
<evidence type="ECO:0000313" key="2">
    <source>
        <dbReference type="EMBL" id="CAK0805117.1"/>
    </source>
</evidence>
<name>A0ABN9QMJ7_9DINO</name>
<protein>
    <recommendedName>
        <fullName evidence="4">RNase H type-1 domain-containing protein</fullName>
    </recommendedName>
</protein>
<organism evidence="2 3">
    <name type="scientific">Prorocentrum cordatum</name>
    <dbReference type="NCBI Taxonomy" id="2364126"/>
    <lineage>
        <taxon>Eukaryota</taxon>
        <taxon>Sar</taxon>
        <taxon>Alveolata</taxon>
        <taxon>Dinophyceae</taxon>
        <taxon>Prorocentrales</taxon>
        <taxon>Prorocentraceae</taxon>
        <taxon>Prorocentrum</taxon>
    </lineage>
</organism>
<gene>
    <name evidence="2" type="ORF">PCOR1329_LOCUS11733</name>
</gene>
<sequence>ALLAALVDLQCLGAGITYVTDSSYVVRGVGKIVQGVLPRTNIDLWQKIKKALQGAPHLLSTAVVKIESHLDHEVAEARGVPPNWYAANQIAAELAGDWASRVQMPSSTERLEMAEAIGSTVRTHLTMAFLKASEADPRRIKPTRAGHRGFKVKLALSEHELSGRVGSSFHCKGCGCSASGPRMEAFLATPCHKGVLQGVQMVGQGKITVKGVEIHSSHLLGYWPDLKTHACLKCGHVGRVFLRGLAQPCGEHLGHYGVQTLRKLACGVLPKQLAASA</sequence>
<keyword evidence="1" id="KW-0732">Signal</keyword>
<reference evidence="2" key="1">
    <citation type="submission" date="2023-10" db="EMBL/GenBank/DDBJ databases">
        <authorList>
            <person name="Chen Y."/>
            <person name="Shah S."/>
            <person name="Dougan E. K."/>
            <person name="Thang M."/>
            <person name="Chan C."/>
        </authorList>
    </citation>
    <scope>NUCLEOTIDE SEQUENCE [LARGE SCALE GENOMIC DNA]</scope>
</reference>
<evidence type="ECO:0000256" key="1">
    <source>
        <dbReference type="SAM" id="SignalP"/>
    </source>
</evidence>
<comment type="caution">
    <text evidence="2">The sequence shown here is derived from an EMBL/GenBank/DDBJ whole genome shotgun (WGS) entry which is preliminary data.</text>
</comment>
<evidence type="ECO:0008006" key="4">
    <source>
        <dbReference type="Google" id="ProtNLM"/>
    </source>
</evidence>
<feature type="chain" id="PRO_5046572597" description="RNase H type-1 domain-containing protein" evidence="1">
    <location>
        <begin position="18"/>
        <end position="277"/>
    </location>
</feature>
<feature type="non-terminal residue" evidence="2">
    <location>
        <position position="1"/>
    </location>
</feature>
<feature type="signal peptide" evidence="1">
    <location>
        <begin position="1"/>
        <end position="17"/>
    </location>
</feature>
<proteinExistence type="predicted"/>
<keyword evidence="3" id="KW-1185">Reference proteome</keyword>
<dbReference type="EMBL" id="CAUYUJ010003387">
    <property type="protein sequence ID" value="CAK0805117.1"/>
    <property type="molecule type" value="Genomic_DNA"/>
</dbReference>
<accession>A0ABN9QMJ7</accession>
<evidence type="ECO:0000313" key="3">
    <source>
        <dbReference type="Proteomes" id="UP001189429"/>
    </source>
</evidence>